<reference evidence="1" key="2">
    <citation type="journal article" date="2023" name="Int. J. Mol. Sci.">
        <title>De Novo Assembly and Annotation of 11 Diverse Shrub Willow (Salix) Genomes Reveals Novel Gene Organization in Sex-Linked Regions.</title>
        <authorList>
            <person name="Hyden B."/>
            <person name="Feng K."/>
            <person name="Yates T.B."/>
            <person name="Jawdy S."/>
            <person name="Cereghino C."/>
            <person name="Smart L.B."/>
            <person name="Muchero W."/>
        </authorList>
    </citation>
    <scope>NUCLEOTIDE SEQUENCE</scope>
    <source>
        <tissue evidence="1">Shoot tip</tissue>
    </source>
</reference>
<name>A0A9Q0P4S8_9ROSI</name>
<dbReference type="Proteomes" id="UP001151752">
    <property type="component" value="Chromosome 5"/>
</dbReference>
<reference evidence="1" key="1">
    <citation type="submission" date="2022-11" db="EMBL/GenBank/DDBJ databases">
        <authorList>
            <person name="Hyden B.L."/>
            <person name="Feng K."/>
            <person name="Yates T."/>
            <person name="Jawdy S."/>
            <person name="Smart L.B."/>
            <person name="Muchero W."/>
        </authorList>
    </citation>
    <scope>NUCLEOTIDE SEQUENCE</scope>
    <source>
        <tissue evidence="1">Shoot tip</tissue>
    </source>
</reference>
<protein>
    <submittedName>
        <fullName evidence="1">Uncharacterized protein</fullName>
    </submittedName>
</protein>
<keyword evidence="2" id="KW-1185">Reference proteome</keyword>
<evidence type="ECO:0000313" key="1">
    <source>
        <dbReference type="EMBL" id="KAJ6681621.1"/>
    </source>
</evidence>
<proteinExistence type="predicted"/>
<organism evidence="1 2">
    <name type="scientific">Salix koriyanagi</name>
    <dbReference type="NCBI Taxonomy" id="2511006"/>
    <lineage>
        <taxon>Eukaryota</taxon>
        <taxon>Viridiplantae</taxon>
        <taxon>Streptophyta</taxon>
        <taxon>Embryophyta</taxon>
        <taxon>Tracheophyta</taxon>
        <taxon>Spermatophyta</taxon>
        <taxon>Magnoliopsida</taxon>
        <taxon>eudicotyledons</taxon>
        <taxon>Gunneridae</taxon>
        <taxon>Pentapetalae</taxon>
        <taxon>rosids</taxon>
        <taxon>fabids</taxon>
        <taxon>Malpighiales</taxon>
        <taxon>Salicaceae</taxon>
        <taxon>Saliceae</taxon>
        <taxon>Salix</taxon>
    </lineage>
</organism>
<evidence type="ECO:0000313" key="2">
    <source>
        <dbReference type="Proteomes" id="UP001151752"/>
    </source>
</evidence>
<gene>
    <name evidence="1" type="ORF">OIU74_019990</name>
</gene>
<dbReference type="AlphaFoldDB" id="A0A9Q0P4S8"/>
<sequence>MDSVHNSTRMLHQLRSVTSLQTAQNNLYSDQNYMA</sequence>
<dbReference type="EMBL" id="JAPFFM010000020">
    <property type="protein sequence ID" value="KAJ6681621.1"/>
    <property type="molecule type" value="Genomic_DNA"/>
</dbReference>
<comment type="caution">
    <text evidence="1">The sequence shown here is derived from an EMBL/GenBank/DDBJ whole genome shotgun (WGS) entry which is preliminary data.</text>
</comment>
<accession>A0A9Q0P4S8</accession>